<dbReference type="CDD" id="cd01093">
    <property type="entry name" value="CRIB_PAK_like"/>
    <property type="match status" value="1"/>
</dbReference>
<keyword evidence="6" id="KW-0547">Nucleotide-binding</keyword>
<dbReference type="EMBL" id="ALBS01000073">
    <property type="protein sequence ID" value="EJT51134.1"/>
    <property type="molecule type" value="Genomic_DNA"/>
</dbReference>
<dbReference type="InterPro" id="IPR036936">
    <property type="entry name" value="CRIB_dom_sf"/>
</dbReference>
<feature type="compositionally biased region" description="Basic and acidic residues" evidence="13">
    <location>
        <begin position="294"/>
        <end position="309"/>
    </location>
</feature>
<keyword evidence="9" id="KW-0689">Ribosomal protein</keyword>
<dbReference type="InterPro" id="IPR008271">
    <property type="entry name" value="Ser/Thr_kinase_AS"/>
</dbReference>
<dbReference type="SMART" id="SM00220">
    <property type="entry name" value="S_TKc"/>
    <property type="match status" value="1"/>
</dbReference>
<dbReference type="GO" id="GO:0005524">
    <property type="term" value="F:ATP binding"/>
    <property type="evidence" value="ECO:0007669"/>
    <property type="project" value="UniProtKB-KW"/>
</dbReference>
<evidence type="ECO:0000256" key="10">
    <source>
        <dbReference type="ARBA" id="ARBA00023274"/>
    </source>
</evidence>
<reference evidence="17 18" key="1">
    <citation type="journal article" date="2012" name="Eukaryot. Cell">
        <title>Draft genome sequence of CBS 2479, the standard type strain of Trichosporon asahii.</title>
        <authorList>
            <person name="Yang R.Y."/>
            <person name="Li H.T."/>
            <person name="Zhu H."/>
            <person name="Zhou G.P."/>
            <person name="Wang M."/>
            <person name="Wang L."/>
        </authorList>
    </citation>
    <scope>NUCLEOTIDE SEQUENCE [LARGE SCALE GENOMIC DNA]</scope>
    <source>
        <strain evidence="18">ATCC 90039 / CBS 2479 / JCM 2466 / KCTC 7840 / NCYC 2677 / UAMH 7654</strain>
    </source>
</reference>
<dbReference type="InterPro" id="IPR000095">
    <property type="entry name" value="CRIB_dom"/>
</dbReference>
<dbReference type="InterPro" id="IPR011993">
    <property type="entry name" value="PH-like_dom_sf"/>
</dbReference>
<dbReference type="PROSITE" id="PS50003">
    <property type="entry name" value="PH_DOMAIN"/>
    <property type="match status" value="1"/>
</dbReference>
<dbReference type="PROSITE" id="PS50011">
    <property type="entry name" value="PROTEIN_KINASE_DOM"/>
    <property type="match status" value="1"/>
</dbReference>
<dbReference type="Pfam" id="PF00169">
    <property type="entry name" value="PH"/>
    <property type="match status" value="1"/>
</dbReference>
<evidence type="ECO:0000256" key="11">
    <source>
        <dbReference type="ARBA" id="ARBA00047899"/>
    </source>
</evidence>
<dbReference type="InterPro" id="IPR033923">
    <property type="entry name" value="PAK_BD"/>
</dbReference>
<comment type="catalytic activity">
    <reaction evidence="11">
        <text>L-threonyl-[protein] + ATP = O-phospho-L-threonyl-[protein] + ADP + H(+)</text>
        <dbReference type="Rhea" id="RHEA:46608"/>
        <dbReference type="Rhea" id="RHEA-COMP:11060"/>
        <dbReference type="Rhea" id="RHEA-COMP:11605"/>
        <dbReference type="ChEBI" id="CHEBI:15378"/>
        <dbReference type="ChEBI" id="CHEBI:30013"/>
        <dbReference type="ChEBI" id="CHEBI:30616"/>
        <dbReference type="ChEBI" id="CHEBI:61977"/>
        <dbReference type="ChEBI" id="CHEBI:456216"/>
        <dbReference type="EC" id="2.7.11.1"/>
    </reaction>
</comment>
<proteinExistence type="inferred from homology"/>
<keyword evidence="4" id="KW-0723">Serine/threonine-protein kinase</keyword>
<comment type="similarity">
    <text evidence="1">Belongs to the eukaryotic ribosomal protein eL22 family.</text>
</comment>
<dbReference type="FunFam" id="1.10.510.10:FF:000139">
    <property type="entry name" value="Non-specific serine/threonine protein kinase"/>
    <property type="match status" value="1"/>
</dbReference>
<feature type="region of interest" description="Disordered" evidence="13">
    <location>
        <begin position="1"/>
        <end position="37"/>
    </location>
</feature>
<evidence type="ECO:0000259" key="15">
    <source>
        <dbReference type="PROSITE" id="PS50011"/>
    </source>
</evidence>
<evidence type="ECO:0000256" key="5">
    <source>
        <dbReference type="ARBA" id="ARBA00022679"/>
    </source>
</evidence>
<dbReference type="Pfam" id="PF00786">
    <property type="entry name" value="PBD"/>
    <property type="match status" value="1"/>
</dbReference>
<feature type="compositionally biased region" description="Low complexity" evidence="13">
    <location>
        <begin position="20"/>
        <end position="37"/>
    </location>
</feature>
<feature type="region of interest" description="Disordered" evidence="13">
    <location>
        <begin position="246"/>
        <end position="363"/>
    </location>
</feature>
<dbReference type="CDD" id="cd06614">
    <property type="entry name" value="STKc_PAK"/>
    <property type="match status" value="1"/>
</dbReference>
<dbReference type="Gene3D" id="3.30.1360.210">
    <property type="match status" value="1"/>
</dbReference>
<feature type="domain" description="CRIB" evidence="16">
    <location>
        <begin position="171"/>
        <end position="184"/>
    </location>
</feature>
<dbReference type="InterPro" id="IPR000719">
    <property type="entry name" value="Prot_kinase_dom"/>
</dbReference>
<feature type="compositionally biased region" description="Pro residues" evidence="13">
    <location>
        <begin position="310"/>
        <end position="321"/>
    </location>
</feature>
<dbReference type="Gene3D" id="1.10.510.10">
    <property type="entry name" value="Transferase(Phosphotransferase) domain 1"/>
    <property type="match status" value="1"/>
</dbReference>
<dbReference type="InterPro" id="IPR051931">
    <property type="entry name" value="PAK3-like"/>
</dbReference>
<evidence type="ECO:0000256" key="7">
    <source>
        <dbReference type="ARBA" id="ARBA00022777"/>
    </source>
</evidence>
<dbReference type="Pfam" id="PF01776">
    <property type="entry name" value="Ribosomal_L22e"/>
    <property type="match status" value="1"/>
</dbReference>
<evidence type="ECO:0000256" key="12">
    <source>
        <dbReference type="ARBA" id="ARBA00048679"/>
    </source>
</evidence>
<dbReference type="InterPro" id="IPR001849">
    <property type="entry name" value="PH_domain"/>
</dbReference>
<dbReference type="PANTHER" id="PTHR45832">
    <property type="entry name" value="SERINE/THREONINE-PROTEIN KINASE SAMKA-RELATED-RELATED"/>
    <property type="match status" value="1"/>
</dbReference>
<evidence type="ECO:0000256" key="3">
    <source>
        <dbReference type="ARBA" id="ARBA00012513"/>
    </source>
</evidence>
<dbReference type="GO" id="GO:0005840">
    <property type="term" value="C:ribosome"/>
    <property type="evidence" value="ECO:0007669"/>
    <property type="project" value="UniProtKB-KW"/>
</dbReference>
<evidence type="ECO:0000256" key="8">
    <source>
        <dbReference type="ARBA" id="ARBA00022840"/>
    </source>
</evidence>
<dbReference type="InterPro" id="IPR038526">
    <property type="entry name" value="Ribosomal_eL22_sf"/>
</dbReference>
<comment type="catalytic activity">
    <reaction evidence="12">
        <text>L-seryl-[protein] + ATP = O-phospho-L-seryl-[protein] + ADP + H(+)</text>
        <dbReference type="Rhea" id="RHEA:17989"/>
        <dbReference type="Rhea" id="RHEA-COMP:9863"/>
        <dbReference type="Rhea" id="RHEA-COMP:11604"/>
        <dbReference type="ChEBI" id="CHEBI:15378"/>
        <dbReference type="ChEBI" id="CHEBI:29999"/>
        <dbReference type="ChEBI" id="CHEBI:30616"/>
        <dbReference type="ChEBI" id="CHEBI:83421"/>
        <dbReference type="ChEBI" id="CHEBI:456216"/>
        <dbReference type="EC" id="2.7.11.1"/>
    </reaction>
</comment>
<feature type="compositionally biased region" description="Gly residues" evidence="13">
    <location>
        <begin position="251"/>
        <end position="261"/>
    </location>
</feature>
<feature type="compositionally biased region" description="Low complexity" evidence="13">
    <location>
        <begin position="262"/>
        <end position="277"/>
    </location>
</feature>
<dbReference type="Gene3D" id="3.90.810.10">
    <property type="entry name" value="CRIB domain"/>
    <property type="match status" value="1"/>
</dbReference>
<name>J6F2E1_TRIAS</name>
<dbReference type="VEuPathDB" id="FungiDB:A1Q1_07598"/>
<evidence type="ECO:0000256" key="13">
    <source>
        <dbReference type="SAM" id="MobiDB-lite"/>
    </source>
</evidence>
<dbReference type="KEGG" id="tasa:A1Q1_07598"/>
<dbReference type="SUPFAM" id="SSF56112">
    <property type="entry name" value="Protein kinase-like (PK-like)"/>
    <property type="match status" value="1"/>
</dbReference>
<evidence type="ECO:0000313" key="18">
    <source>
        <dbReference type="Proteomes" id="UP000002748"/>
    </source>
</evidence>
<feature type="domain" description="PH" evidence="14">
    <location>
        <begin position="71"/>
        <end position="167"/>
    </location>
</feature>
<feature type="compositionally biased region" description="Pro residues" evidence="13">
    <location>
        <begin position="345"/>
        <end position="358"/>
    </location>
</feature>
<dbReference type="GO" id="GO:0003735">
    <property type="term" value="F:structural constituent of ribosome"/>
    <property type="evidence" value="ECO:0007669"/>
    <property type="project" value="InterPro"/>
</dbReference>
<dbReference type="GO" id="GO:0106310">
    <property type="term" value="F:protein serine kinase activity"/>
    <property type="evidence" value="ECO:0007669"/>
    <property type="project" value="RHEA"/>
</dbReference>
<accession>J6F2E1</accession>
<dbReference type="GO" id="GO:1990904">
    <property type="term" value="C:ribonucleoprotein complex"/>
    <property type="evidence" value="ECO:0007669"/>
    <property type="project" value="UniProtKB-KW"/>
</dbReference>
<dbReference type="RefSeq" id="XP_014182085.1">
    <property type="nucleotide sequence ID" value="XM_014326610.1"/>
</dbReference>
<dbReference type="Pfam" id="PF00069">
    <property type="entry name" value="Pkinase"/>
    <property type="match status" value="1"/>
</dbReference>
<dbReference type="FunFam" id="3.30.1360.210:FF:000001">
    <property type="entry name" value="60S ribosomal protein L22 1"/>
    <property type="match status" value="1"/>
</dbReference>
<dbReference type="AlphaFoldDB" id="J6F2E1"/>
<keyword evidence="7" id="KW-0418">Kinase</keyword>
<dbReference type="Gene3D" id="3.30.200.20">
    <property type="entry name" value="Phosphorylase Kinase, domain 1"/>
    <property type="match status" value="1"/>
</dbReference>
<dbReference type="PROSITE" id="PS50108">
    <property type="entry name" value="CRIB"/>
    <property type="match status" value="1"/>
</dbReference>
<dbReference type="SMART" id="SM00233">
    <property type="entry name" value="PH"/>
    <property type="match status" value="1"/>
</dbReference>
<evidence type="ECO:0000256" key="4">
    <source>
        <dbReference type="ARBA" id="ARBA00022527"/>
    </source>
</evidence>
<dbReference type="Proteomes" id="UP000002748">
    <property type="component" value="Unassembled WGS sequence"/>
</dbReference>
<dbReference type="InterPro" id="IPR002671">
    <property type="entry name" value="Ribosomal_eL22"/>
</dbReference>
<evidence type="ECO:0000259" key="16">
    <source>
        <dbReference type="PROSITE" id="PS50108"/>
    </source>
</evidence>
<organism evidence="17 18">
    <name type="scientific">Trichosporon asahii var. asahii (strain ATCC 90039 / CBS 2479 / JCM 2466 / KCTC 7840 / NBRC 103889/ NCYC 2677 / UAMH 7654)</name>
    <name type="common">Yeast</name>
    <dbReference type="NCBI Taxonomy" id="1186058"/>
    <lineage>
        <taxon>Eukaryota</taxon>
        <taxon>Fungi</taxon>
        <taxon>Dikarya</taxon>
        <taxon>Basidiomycota</taxon>
        <taxon>Agaricomycotina</taxon>
        <taxon>Tremellomycetes</taxon>
        <taxon>Trichosporonales</taxon>
        <taxon>Trichosporonaceae</taxon>
        <taxon>Trichosporon</taxon>
    </lineage>
</organism>
<keyword evidence="5" id="KW-0808">Transferase</keyword>
<dbReference type="GO" id="GO:0006412">
    <property type="term" value="P:translation"/>
    <property type="evidence" value="ECO:0007669"/>
    <property type="project" value="InterPro"/>
</dbReference>
<dbReference type="GO" id="GO:0004674">
    <property type="term" value="F:protein serine/threonine kinase activity"/>
    <property type="evidence" value="ECO:0007669"/>
    <property type="project" value="UniProtKB-KW"/>
</dbReference>
<dbReference type="SMART" id="SM00285">
    <property type="entry name" value="PBD"/>
    <property type="match status" value="1"/>
</dbReference>
<evidence type="ECO:0000256" key="2">
    <source>
        <dbReference type="ARBA" id="ARBA00008874"/>
    </source>
</evidence>
<keyword evidence="8" id="KW-0067">ATP-binding</keyword>
<feature type="domain" description="Protein kinase" evidence="15">
    <location>
        <begin position="383"/>
        <end position="635"/>
    </location>
</feature>
<evidence type="ECO:0000256" key="6">
    <source>
        <dbReference type="ARBA" id="ARBA00022741"/>
    </source>
</evidence>
<comment type="similarity">
    <text evidence="2">Belongs to the protein kinase superfamily. STE Ser/Thr protein kinase family. STE20 subfamily.</text>
</comment>
<dbReference type="CDD" id="cd13279">
    <property type="entry name" value="PH_Cla4_Ste20"/>
    <property type="match status" value="1"/>
</dbReference>
<evidence type="ECO:0000313" key="17">
    <source>
        <dbReference type="EMBL" id="EJT51134.1"/>
    </source>
</evidence>
<dbReference type="OrthoDB" id="248923at2759"/>
<comment type="caution">
    <text evidence="17">The sequence shown here is derived from an EMBL/GenBank/DDBJ whole genome shotgun (WGS) entry which is preliminary data.</text>
</comment>
<evidence type="ECO:0000259" key="14">
    <source>
        <dbReference type="PROSITE" id="PS50003"/>
    </source>
</evidence>
<keyword evidence="10" id="KW-0687">Ribonucleoprotein</keyword>
<dbReference type="PROSITE" id="PS00108">
    <property type="entry name" value="PROTEIN_KINASE_ST"/>
    <property type="match status" value="1"/>
</dbReference>
<dbReference type="SUPFAM" id="SSF50729">
    <property type="entry name" value="PH domain-like"/>
    <property type="match status" value="1"/>
</dbReference>
<sequence length="774" mass="85383">MSQWSQASLTPSRPAPAPPGARGSPSSLPPSRSNGRLPAVAATPIYTSKSYANSFPTMQTGNKGPSDVSSAIIRMGAANMKEEGLRSFLWSKRWLVLTVSELQIFKNEQSSSPSVVCQLAEVVDVQRVDLKPFCVEVEMKDKKLLYFAFRSDEEVYGWMDDINSRSPLMGVSQPINFVHQVHVGFDPVSGGFIWTKLLTSSAITQEDAARDPEAVVDVLQFYINQQLGQSSQQFYGAGPIYPQDTSVGKGRFNGLGLGGQGPSSSAPTPLPSSAGPPQKDLSSHSHAQVSRSPDAAREDRTQLVAERKAPPPPRPAQPTPPVAEVKTPAAVTEPVAPPSSRTKPSEPPAPPAVAPTPAAPSRHVEKRISTMNEAQIMDKLRSVVSADDPSTIASGMVFVAKTINTGKKVAIKQMDLAQQPRKELIVNEIIFMKESRHPNVVNFLEAFLVKSTELWVVMEYMEGGALTDVIENNKLSEEQIASICLETCRGLQHLHSRSIIHRDIKSDNLLMNAFGEVKITDFGFCAKLTDQKSKRATMVGTPYWMAPEVVKQKEYGAKVDIWSLGIMAIEMIENEPPYLDEEPLKALYLIATNGTPTLKQPDKLSQDLKQFLSVCLCVDVNFRATSTELLKHPFLRLACPVKELAPLLRFRQTLPKATSSKTAGKPLHKFYVDYSVPANDNVFDPAAFEKFLHDRIKVDGKPGQLGDSIQLSKEGNKLVLTSNIPFSKRYLKYLTKKHLKKNSFENFLRVVATSKDTYSLRYFKVDQDDVDDEE</sequence>
<dbReference type="InterPro" id="IPR011009">
    <property type="entry name" value="Kinase-like_dom_sf"/>
</dbReference>
<dbReference type="GO" id="GO:0005737">
    <property type="term" value="C:cytoplasm"/>
    <property type="evidence" value="ECO:0007669"/>
    <property type="project" value="UniProtKB-ARBA"/>
</dbReference>
<dbReference type="EC" id="2.7.11.1" evidence="3"/>
<dbReference type="PANTHER" id="PTHR45832:SF22">
    <property type="entry name" value="SERINE_THREONINE-PROTEIN KINASE SAMKA-RELATED"/>
    <property type="match status" value="1"/>
</dbReference>
<evidence type="ECO:0000256" key="9">
    <source>
        <dbReference type="ARBA" id="ARBA00022980"/>
    </source>
</evidence>
<gene>
    <name evidence="17" type="ORF">A1Q1_07598</name>
</gene>
<dbReference type="HOGENOM" id="CLU_000288_26_2_1"/>
<protein>
    <recommendedName>
        <fullName evidence="3">non-specific serine/threonine protein kinase</fullName>
        <ecNumber evidence="3">2.7.11.1</ecNumber>
    </recommendedName>
</protein>
<dbReference type="Gene3D" id="2.30.29.30">
    <property type="entry name" value="Pleckstrin-homology domain (PH domain)/Phosphotyrosine-binding domain (PTB)"/>
    <property type="match status" value="1"/>
</dbReference>
<dbReference type="GeneID" id="25991110"/>
<evidence type="ECO:0000256" key="1">
    <source>
        <dbReference type="ARBA" id="ARBA00007817"/>
    </source>
</evidence>